<accession>A0ACC1MX00</accession>
<gene>
    <name evidence="1" type="ORF">NQ176_g7649</name>
</gene>
<sequence>MDPDVTLGLIRVTILLFGAYALSASLYGAWLTKRPSRKDVEKTSEPPTIPSRIPYIGHVLEVMKSGFQEYFGELSISQATPVSVASLFTQRIYVVDASNTEMTKLFARTPGLSLTAAFWVGFGGYLRFNKASEESMMTPDKHPFKRELSRLIRDELQTISKVQEHGANIQRKLNEAWARTVPGVSNTVQLAEWVSDGVAMSVGAVIWGDKGPYDDPEFRRSLR</sequence>
<evidence type="ECO:0000313" key="1">
    <source>
        <dbReference type="EMBL" id="KAJ2971517.1"/>
    </source>
</evidence>
<keyword evidence="2" id="KW-1185">Reference proteome</keyword>
<dbReference type="EMBL" id="JANJQO010001327">
    <property type="protein sequence ID" value="KAJ2971517.1"/>
    <property type="molecule type" value="Genomic_DNA"/>
</dbReference>
<dbReference type="Proteomes" id="UP001143910">
    <property type="component" value="Unassembled WGS sequence"/>
</dbReference>
<name>A0ACC1MX00_9HYPO</name>
<protein>
    <submittedName>
        <fullName evidence="1">Uncharacterized protein</fullName>
    </submittedName>
</protein>
<evidence type="ECO:0000313" key="2">
    <source>
        <dbReference type="Proteomes" id="UP001143910"/>
    </source>
</evidence>
<organism evidence="1 2">
    <name type="scientific">Zarea fungicola</name>
    <dbReference type="NCBI Taxonomy" id="93591"/>
    <lineage>
        <taxon>Eukaryota</taxon>
        <taxon>Fungi</taxon>
        <taxon>Dikarya</taxon>
        <taxon>Ascomycota</taxon>
        <taxon>Pezizomycotina</taxon>
        <taxon>Sordariomycetes</taxon>
        <taxon>Hypocreomycetidae</taxon>
        <taxon>Hypocreales</taxon>
        <taxon>Cordycipitaceae</taxon>
        <taxon>Zarea</taxon>
    </lineage>
</organism>
<reference evidence="1" key="1">
    <citation type="submission" date="2022-08" db="EMBL/GenBank/DDBJ databases">
        <title>Genome Sequence of Lecanicillium fungicola.</title>
        <authorList>
            <person name="Buettner E."/>
        </authorList>
    </citation>
    <scope>NUCLEOTIDE SEQUENCE</scope>
    <source>
        <strain evidence="1">Babe33</strain>
    </source>
</reference>
<proteinExistence type="predicted"/>
<comment type="caution">
    <text evidence="1">The sequence shown here is derived from an EMBL/GenBank/DDBJ whole genome shotgun (WGS) entry which is preliminary data.</text>
</comment>